<keyword evidence="5" id="KW-0479">Metal-binding</keyword>
<reference evidence="14 15" key="1">
    <citation type="submission" date="2013-11" db="EMBL/GenBank/DDBJ databases">
        <title>Metagenomic analysis of a methanogenic consortium involved in long chain n-alkane degradation.</title>
        <authorList>
            <person name="Davidova I.A."/>
            <person name="Callaghan A.V."/>
            <person name="Wawrik B."/>
            <person name="Pruitt S."/>
            <person name="Marks C."/>
            <person name="Duncan K.E."/>
            <person name="Suflita J.M."/>
        </authorList>
    </citation>
    <scope>NUCLEOTIDE SEQUENCE [LARGE SCALE GENOMIC DNA]</scope>
    <source>
        <strain evidence="14 15">SPR</strain>
    </source>
</reference>
<protein>
    <recommendedName>
        <fullName evidence="11">DNA polymerase III subunit gamma/tau</fullName>
        <ecNumber evidence="11">2.7.7.7</ecNumber>
    </recommendedName>
</protein>
<accession>A0A0D2HND0</accession>
<keyword evidence="8 11" id="KW-0067">ATP-binding</keyword>
<dbReference type="Gene3D" id="1.20.272.10">
    <property type="match status" value="1"/>
</dbReference>
<keyword evidence="15" id="KW-1185">Reference proteome</keyword>
<dbReference type="SUPFAM" id="SSF48019">
    <property type="entry name" value="post-AAA+ oligomerization domain-like"/>
    <property type="match status" value="1"/>
</dbReference>
<dbReference type="Gene3D" id="3.40.50.300">
    <property type="entry name" value="P-loop containing nucleotide triphosphate hydrolases"/>
    <property type="match status" value="1"/>
</dbReference>
<comment type="catalytic activity">
    <reaction evidence="10 11">
        <text>DNA(n) + a 2'-deoxyribonucleoside 5'-triphosphate = DNA(n+1) + diphosphate</text>
        <dbReference type="Rhea" id="RHEA:22508"/>
        <dbReference type="Rhea" id="RHEA-COMP:17339"/>
        <dbReference type="Rhea" id="RHEA-COMP:17340"/>
        <dbReference type="ChEBI" id="CHEBI:33019"/>
        <dbReference type="ChEBI" id="CHEBI:61560"/>
        <dbReference type="ChEBI" id="CHEBI:173112"/>
        <dbReference type="EC" id="2.7.7.7"/>
    </reaction>
</comment>
<dbReference type="SUPFAM" id="SSF52540">
    <property type="entry name" value="P-loop containing nucleoside triphosphate hydrolases"/>
    <property type="match status" value="1"/>
</dbReference>
<dbReference type="NCBIfam" id="NF004046">
    <property type="entry name" value="PRK05563.1"/>
    <property type="match status" value="1"/>
</dbReference>
<dbReference type="InterPro" id="IPR050238">
    <property type="entry name" value="DNA_Rep/Repair_Clamp_Loader"/>
</dbReference>
<comment type="caution">
    <text evidence="14">The sequence shown here is derived from an EMBL/GenBank/DDBJ whole genome shotgun (WGS) entry which is preliminary data.</text>
</comment>
<dbReference type="InterPro" id="IPR008921">
    <property type="entry name" value="DNA_pol3_clamp-load_cplx_C"/>
</dbReference>
<evidence type="ECO:0000256" key="1">
    <source>
        <dbReference type="ARBA" id="ARBA00006360"/>
    </source>
</evidence>
<keyword evidence="9 11" id="KW-0239">DNA-directed DNA polymerase</keyword>
<dbReference type="PRINTS" id="PR00300">
    <property type="entry name" value="CLPPROTEASEA"/>
</dbReference>
<dbReference type="RefSeq" id="WP_052515413.1">
    <property type="nucleotide sequence ID" value="NZ_AZAC01000035.1"/>
</dbReference>
<feature type="compositionally biased region" description="Basic and acidic residues" evidence="12">
    <location>
        <begin position="485"/>
        <end position="494"/>
    </location>
</feature>
<evidence type="ECO:0000256" key="11">
    <source>
        <dbReference type="RuleBase" id="RU364063"/>
    </source>
</evidence>
<evidence type="ECO:0000256" key="12">
    <source>
        <dbReference type="SAM" id="MobiDB-lite"/>
    </source>
</evidence>
<dbReference type="Pfam" id="PF12169">
    <property type="entry name" value="DNA_pol3_gamma3"/>
    <property type="match status" value="1"/>
</dbReference>
<dbReference type="Pfam" id="PF13177">
    <property type="entry name" value="DNA_pol3_delta2"/>
    <property type="match status" value="1"/>
</dbReference>
<keyword evidence="4 11" id="KW-0235">DNA replication</keyword>
<dbReference type="SMART" id="SM00382">
    <property type="entry name" value="AAA"/>
    <property type="match status" value="1"/>
</dbReference>
<proteinExistence type="inferred from homology"/>
<evidence type="ECO:0000256" key="7">
    <source>
        <dbReference type="ARBA" id="ARBA00022833"/>
    </source>
</evidence>
<evidence type="ECO:0000256" key="5">
    <source>
        <dbReference type="ARBA" id="ARBA00022723"/>
    </source>
</evidence>
<dbReference type="NCBIfam" id="TIGR02397">
    <property type="entry name" value="dnaX_nterm"/>
    <property type="match status" value="1"/>
</dbReference>
<dbReference type="GO" id="GO:0006261">
    <property type="term" value="P:DNA-templated DNA replication"/>
    <property type="evidence" value="ECO:0007669"/>
    <property type="project" value="TreeGrafter"/>
</dbReference>
<dbReference type="Proteomes" id="UP000032233">
    <property type="component" value="Unassembled WGS sequence"/>
</dbReference>
<name>A0A0D2HND0_9BACT</name>
<dbReference type="EC" id="2.7.7.7" evidence="11"/>
<evidence type="ECO:0000256" key="6">
    <source>
        <dbReference type="ARBA" id="ARBA00022741"/>
    </source>
</evidence>
<feature type="region of interest" description="Disordered" evidence="12">
    <location>
        <begin position="378"/>
        <end position="511"/>
    </location>
</feature>
<dbReference type="CDD" id="cd00009">
    <property type="entry name" value="AAA"/>
    <property type="match status" value="1"/>
</dbReference>
<evidence type="ECO:0000256" key="2">
    <source>
        <dbReference type="ARBA" id="ARBA00022679"/>
    </source>
</evidence>
<dbReference type="STRING" id="1429043.X474_21315"/>
<dbReference type="FunCoup" id="A0A0D2HND0">
    <property type="interactions" value="149"/>
</dbReference>
<gene>
    <name evidence="11" type="primary">dnaX</name>
    <name evidence="14" type="ORF">X474_21315</name>
</gene>
<dbReference type="InterPro" id="IPR045085">
    <property type="entry name" value="HLD_clamp_pol_III_gamma_tau"/>
</dbReference>
<dbReference type="InterPro" id="IPR022754">
    <property type="entry name" value="DNA_pol_III_gamma-3"/>
</dbReference>
<dbReference type="InterPro" id="IPR027417">
    <property type="entry name" value="P-loop_NTPase"/>
</dbReference>
<dbReference type="FunFam" id="3.40.50.300:FF:000014">
    <property type="entry name" value="DNA polymerase III subunit gamma/tau"/>
    <property type="match status" value="1"/>
</dbReference>
<evidence type="ECO:0000256" key="4">
    <source>
        <dbReference type="ARBA" id="ARBA00022705"/>
    </source>
</evidence>
<dbReference type="InParanoid" id="A0A0D2HND0"/>
<dbReference type="PANTHER" id="PTHR11669:SF0">
    <property type="entry name" value="PROTEIN STICHEL-LIKE 2"/>
    <property type="match status" value="1"/>
</dbReference>
<evidence type="ECO:0000256" key="9">
    <source>
        <dbReference type="ARBA" id="ARBA00022932"/>
    </source>
</evidence>
<dbReference type="PATRIC" id="fig|1429043.3.peg.4520"/>
<comment type="subunit">
    <text evidence="11">DNA polymerase III contains a core (composed of alpha, epsilon and theta chains) that associates with a tau subunit. This core dimerizes to form the POLIII' complex. PolIII' associates with the gamma complex (composed of gamma, delta, delta', psi and chi chains) and with the beta chain to form the complete DNA polymerase III complex.</text>
</comment>
<dbReference type="PANTHER" id="PTHR11669">
    <property type="entry name" value="REPLICATION FACTOR C / DNA POLYMERASE III GAMMA-TAU SUBUNIT"/>
    <property type="match status" value="1"/>
</dbReference>
<organism evidence="14 15">
    <name type="scientific">Dethiosulfatarculus sandiegensis</name>
    <dbReference type="NCBI Taxonomy" id="1429043"/>
    <lineage>
        <taxon>Bacteria</taxon>
        <taxon>Pseudomonadati</taxon>
        <taxon>Thermodesulfobacteriota</taxon>
        <taxon>Desulfarculia</taxon>
        <taxon>Desulfarculales</taxon>
        <taxon>Desulfarculaceae</taxon>
        <taxon>Dethiosulfatarculus</taxon>
    </lineage>
</organism>
<keyword evidence="2 11" id="KW-0808">Transferase</keyword>
<evidence type="ECO:0000256" key="10">
    <source>
        <dbReference type="ARBA" id="ARBA00049244"/>
    </source>
</evidence>
<dbReference type="GO" id="GO:0009360">
    <property type="term" value="C:DNA polymerase III complex"/>
    <property type="evidence" value="ECO:0007669"/>
    <property type="project" value="InterPro"/>
</dbReference>
<dbReference type="GO" id="GO:0003887">
    <property type="term" value="F:DNA-directed DNA polymerase activity"/>
    <property type="evidence" value="ECO:0007669"/>
    <property type="project" value="UniProtKB-KW"/>
</dbReference>
<keyword evidence="3 11" id="KW-0548">Nucleotidyltransferase</keyword>
<dbReference type="InterPro" id="IPR012763">
    <property type="entry name" value="DNA_pol_III_sug/sutau_N"/>
</dbReference>
<feature type="domain" description="AAA+ ATPase" evidence="13">
    <location>
        <begin position="37"/>
        <end position="179"/>
    </location>
</feature>
<dbReference type="GO" id="GO:0005524">
    <property type="term" value="F:ATP binding"/>
    <property type="evidence" value="ECO:0007669"/>
    <property type="project" value="UniProtKB-KW"/>
</dbReference>
<dbReference type="InterPro" id="IPR001270">
    <property type="entry name" value="ClpA/B"/>
</dbReference>
<evidence type="ECO:0000313" key="14">
    <source>
        <dbReference type="EMBL" id="KIX12043.1"/>
    </source>
</evidence>
<keyword evidence="7" id="KW-0862">Zinc</keyword>
<dbReference type="CDD" id="cd18137">
    <property type="entry name" value="HLD_clamp_pol_III_gamma_tau"/>
    <property type="match status" value="1"/>
</dbReference>
<dbReference type="GO" id="GO:0003677">
    <property type="term" value="F:DNA binding"/>
    <property type="evidence" value="ECO:0007669"/>
    <property type="project" value="InterPro"/>
</dbReference>
<comment type="function">
    <text evidence="11">DNA polymerase III is a complex, multichain enzyme responsible for most of the replicative synthesis in bacteria. This DNA polymerase also exhibits 3' to 5' exonuclease activity.</text>
</comment>
<dbReference type="EMBL" id="AZAC01000035">
    <property type="protein sequence ID" value="KIX12043.1"/>
    <property type="molecule type" value="Genomic_DNA"/>
</dbReference>
<keyword evidence="6 11" id="KW-0547">Nucleotide-binding</keyword>
<sequence length="632" mass="67791">MSYLVLARKYRPSTFSDVVGQEHITRTLAGALETDRLAHAFCFTGPRGVGKTSVARILAKALNCENGPTKDPCGKCVHCLEIDQGRAVDVQEIDAASNSRVEDVRELREVIRYRPQSARFKVTILDEVHMLSKAAFNALLKTLEEPPEHAVFILATTDVHKVPLTILSRCQRYDFRRLSPAVLAGNMASIVEAEGCVMQPESLNLMAREADGSVRDSLSILDQVLSVGKKEYSHQEVVELLGLVDKALVHETAQAVLAGDASKVLDLVGQVYGAGGEMQSFYAGLQEHFRNLAAARDVAEGTELFGLTQDELADLKKEAMATSPETLHEVFDVLARSEDLFRRAAQPRLVMEMTLLKLTQVKPVLGLDQIVNRLSAIAGGQQPPPLPGSDFGPSSVQGASGGSGGFSGHRAAPDLKMNSGFSPENQGEGGFTPSYQGGGKSAPDGLTEKGPLPSYRGPGVKEPEEKQGFTPSYQGPKPQAAPETPAREPQEKAPPKPGANPRGGALPPPEKVLEELSRYAGRSEPSLASYLSRSRAVVEGDKLVITLPSSPLAASCATEENQAKLEEMLAELFGSPVSVLLKAGEAPQQSPEEQGASQMELLNELANHSAVQEALEVFEAQVVSLNPERPSK</sequence>
<dbReference type="InterPro" id="IPR003593">
    <property type="entry name" value="AAA+_ATPase"/>
</dbReference>
<dbReference type="Gene3D" id="1.10.8.60">
    <property type="match status" value="1"/>
</dbReference>
<dbReference type="GO" id="GO:0046872">
    <property type="term" value="F:metal ion binding"/>
    <property type="evidence" value="ECO:0007669"/>
    <property type="project" value="UniProtKB-KW"/>
</dbReference>
<comment type="similarity">
    <text evidence="1 11">Belongs to the DnaX/STICHEL family.</text>
</comment>
<evidence type="ECO:0000256" key="3">
    <source>
        <dbReference type="ARBA" id="ARBA00022695"/>
    </source>
</evidence>
<dbReference type="Pfam" id="PF22608">
    <property type="entry name" value="DNAX_ATPase_lid"/>
    <property type="match status" value="1"/>
</dbReference>
<evidence type="ECO:0000313" key="15">
    <source>
        <dbReference type="Proteomes" id="UP000032233"/>
    </source>
</evidence>
<evidence type="ECO:0000259" key="13">
    <source>
        <dbReference type="SMART" id="SM00382"/>
    </source>
</evidence>
<evidence type="ECO:0000256" key="8">
    <source>
        <dbReference type="ARBA" id="ARBA00022840"/>
    </source>
</evidence>
<dbReference type="AlphaFoldDB" id="A0A0D2HND0"/>